<dbReference type="EMBL" id="LAYC01000001">
    <property type="protein sequence ID" value="KYK62099.1"/>
    <property type="molecule type" value="Genomic_DNA"/>
</dbReference>
<feature type="region of interest" description="Disordered" evidence="1">
    <location>
        <begin position="31"/>
        <end position="59"/>
    </location>
</feature>
<reference evidence="2 3" key="1">
    <citation type="journal article" date="2016" name="Sci. Rep.">
        <title>Insights into Adaptations to a Near-Obligate Nematode Endoparasitic Lifestyle from the Finished Genome of Drechmeria coniospora.</title>
        <authorList>
            <person name="Zhang L."/>
            <person name="Zhou Z."/>
            <person name="Guo Q."/>
            <person name="Fokkens L."/>
            <person name="Miskei M."/>
            <person name="Pocsi I."/>
            <person name="Zhang W."/>
            <person name="Chen M."/>
            <person name="Wang L."/>
            <person name="Sun Y."/>
            <person name="Donzelli B.G."/>
            <person name="Gibson D.M."/>
            <person name="Nelson D.R."/>
            <person name="Luo J.G."/>
            <person name="Rep M."/>
            <person name="Liu H."/>
            <person name="Yang S."/>
            <person name="Wang J."/>
            <person name="Krasnoff S.B."/>
            <person name="Xu Y."/>
            <person name="Molnar I."/>
            <person name="Lin M."/>
        </authorList>
    </citation>
    <scope>NUCLEOTIDE SEQUENCE [LARGE SCALE GENOMIC DNA]</scope>
    <source>
        <strain evidence="2 3">ARSEF 6962</strain>
    </source>
</reference>
<name>A0A151GYB1_DRECN</name>
<dbReference type="InParanoid" id="A0A151GYB1"/>
<keyword evidence="3" id="KW-1185">Reference proteome</keyword>
<protein>
    <submittedName>
        <fullName evidence="2">Uncharacterized protein</fullName>
    </submittedName>
</protein>
<evidence type="ECO:0000313" key="2">
    <source>
        <dbReference type="EMBL" id="KYK62099.1"/>
    </source>
</evidence>
<dbReference type="GeneID" id="63715887"/>
<evidence type="ECO:0000256" key="1">
    <source>
        <dbReference type="SAM" id="MobiDB-lite"/>
    </source>
</evidence>
<accession>A0A151GYB1</accession>
<organism evidence="2 3">
    <name type="scientific">Drechmeria coniospora</name>
    <name type="common">Nematophagous fungus</name>
    <name type="synonym">Meria coniospora</name>
    <dbReference type="NCBI Taxonomy" id="98403"/>
    <lineage>
        <taxon>Eukaryota</taxon>
        <taxon>Fungi</taxon>
        <taxon>Dikarya</taxon>
        <taxon>Ascomycota</taxon>
        <taxon>Pezizomycotina</taxon>
        <taxon>Sordariomycetes</taxon>
        <taxon>Hypocreomycetidae</taxon>
        <taxon>Hypocreales</taxon>
        <taxon>Ophiocordycipitaceae</taxon>
        <taxon>Drechmeria</taxon>
    </lineage>
</organism>
<comment type="caution">
    <text evidence="2">The sequence shown here is derived from an EMBL/GenBank/DDBJ whole genome shotgun (WGS) entry which is preliminary data.</text>
</comment>
<proteinExistence type="predicted"/>
<gene>
    <name evidence="2" type="ORF">DCS_03244</name>
</gene>
<dbReference type="Proteomes" id="UP000076580">
    <property type="component" value="Chromosome 01"/>
</dbReference>
<dbReference type="RefSeq" id="XP_040661451.1">
    <property type="nucleotide sequence ID" value="XM_040800568.1"/>
</dbReference>
<sequence>MDVTGHKSNTSSVEARIHFPSRECMGERRGGQTHLEWGNSSSSCHQATARGSRGPTGAMATPARHVVHVSPLSVRAVVRADGAARECHPIDSSGAPCIRVSHCMWPDRARIRVARGGGCPPSIFVRARAARRLTVGHPKVAERW</sequence>
<evidence type="ECO:0000313" key="3">
    <source>
        <dbReference type="Proteomes" id="UP000076580"/>
    </source>
</evidence>
<dbReference type="AlphaFoldDB" id="A0A151GYB1"/>